<accession>A0A7H1NS85</accession>
<dbReference type="RefSeq" id="WP_203412894.1">
    <property type="nucleotide sequence ID" value="NZ_CP060244.1"/>
</dbReference>
<keyword evidence="2 3" id="KW-0413">Isomerase</keyword>
<name>A0A7H1NS85_9PROT</name>
<comment type="similarity">
    <text evidence="1">Belongs to the aspartate/glutamate racemases family.</text>
</comment>
<reference evidence="3 4" key="1">
    <citation type="submission" date="2020-08" db="EMBL/GenBank/DDBJ databases">
        <title>Complete genome sequence of Entomobacter blattae G55GP.</title>
        <authorList>
            <person name="Poehlein A."/>
            <person name="Guzman J."/>
            <person name="Daniel R."/>
            <person name="Vilcinskas A."/>
        </authorList>
    </citation>
    <scope>NUCLEOTIDE SEQUENCE [LARGE SCALE GENOMIC DNA]</scope>
    <source>
        <strain evidence="3 4">G55GP</strain>
    </source>
</reference>
<dbReference type="InterPro" id="IPR033134">
    <property type="entry name" value="Asp/Glu_racemase_AS_2"/>
</dbReference>
<dbReference type="KEGG" id="ebla:JGUZn3_14200"/>
<sequence>MKKLGLIGGIGPESTILYYQKLVYGLQSKIGHKFFPNIIIESLNVFEVLDLCENKEYEKLIQYLMEGINNLIAGGAEVIALTGVTPHIVFEQLQLATAVPLISIVESTSIEAERRNYSKIGLLGTKFTVKSEFFKTSFLNKNIQVLVPNENEQCFVGEKISNELEQGVVLEKTQEEFLHIIQRMHEEEEIQAIVLGCTELPLLFRNIRLPIPVLDALDLHIQLLIDIVSE</sequence>
<dbReference type="Pfam" id="PF01177">
    <property type="entry name" value="Asp_Glu_race"/>
    <property type="match status" value="1"/>
</dbReference>
<dbReference type="Gene3D" id="3.40.50.1860">
    <property type="match status" value="2"/>
</dbReference>
<dbReference type="InterPro" id="IPR004380">
    <property type="entry name" value="Asp_race"/>
</dbReference>
<proteinExistence type="inferred from homology"/>
<protein>
    <submittedName>
        <fullName evidence="3">Racemase YgeA</fullName>
        <ecNumber evidence="3">5.-.-.-</ecNumber>
    </submittedName>
</protein>
<dbReference type="InterPro" id="IPR015942">
    <property type="entry name" value="Asp/Glu/hydantoin_racemase"/>
</dbReference>
<dbReference type="NCBIfam" id="TIGR00035">
    <property type="entry name" value="asp_race"/>
    <property type="match status" value="1"/>
</dbReference>
<dbReference type="Proteomes" id="UP000516349">
    <property type="component" value="Chromosome"/>
</dbReference>
<evidence type="ECO:0000256" key="1">
    <source>
        <dbReference type="ARBA" id="ARBA00007847"/>
    </source>
</evidence>
<gene>
    <name evidence="3" type="primary">ygeA</name>
    <name evidence="3" type="ORF">JGUZn3_14200</name>
</gene>
<dbReference type="PANTHER" id="PTHR21198:SF7">
    <property type="entry name" value="ASPARTATE-GLUTAMATE RACEMASE FAMILY"/>
    <property type="match status" value="1"/>
</dbReference>
<evidence type="ECO:0000256" key="2">
    <source>
        <dbReference type="ARBA" id="ARBA00023235"/>
    </source>
</evidence>
<dbReference type="AlphaFoldDB" id="A0A7H1NS85"/>
<dbReference type="PROSITE" id="PS00924">
    <property type="entry name" value="ASP_GLU_RACEMASE_2"/>
    <property type="match status" value="1"/>
</dbReference>
<dbReference type="InterPro" id="IPR001920">
    <property type="entry name" value="Asp/Glu_race"/>
</dbReference>
<organism evidence="3 4">
    <name type="scientific">Entomobacter blattae</name>
    <dbReference type="NCBI Taxonomy" id="2762277"/>
    <lineage>
        <taxon>Bacteria</taxon>
        <taxon>Pseudomonadati</taxon>
        <taxon>Pseudomonadota</taxon>
        <taxon>Alphaproteobacteria</taxon>
        <taxon>Acetobacterales</taxon>
        <taxon>Acetobacteraceae</taxon>
        <taxon>Entomobacter</taxon>
    </lineage>
</organism>
<dbReference type="EC" id="5.-.-.-" evidence="3"/>
<dbReference type="PANTHER" id="PTHR21198">
    <property type="entry name" value="GLUTAMATE RACEMASE"/>
    <property type="match status" value="1"/>
</dbReference>
<keyword evidence="4" id="KW-1185">Reference proteome</keyword>
<evidence type="ECO:0000313" key="3">
    <source>
        <dbReference type="EMBL" id="QNT78645.1"/>
    </source>
</evidence>
<dbReference type="GO" id="GO:0047661">
    <property type="term" value="F:amino-acid racemase activity"/>
    <property type="evidence" value="ECO:0007669"/>
    <property type="project" value="InterPro"/>
</dbReference>
<evidence type="ECO:0000313" key="4">
    <source>
        <dbReference type="Proteomes" id="UP000516349"/>
    </source>
</evidence>
<dbReference type="EMBL" id="CP060244">
    <property type="protein sequence ID" value="QNT78645.1"/>
    <property type="molecule type" value="Genomic_DNA"/>
</dbReference>
<dbReference type="SUPFAM" id="SSF53681">
    <property type="entry name" value="Aspartate/glutamate racemase"/>
    <property type="match status" value="2"/>
</dbReference>